<evidence type="ECO:0000313" key="1">
    <source>
        <dbReference type="EMBL" id="MBX14274.1"/>
    </source>
</evidence>
<reference evidence="1" key="1">
    <citation type="submission" date="2018-02" db="EMBL/GenBank/DDBJ databases">
        <title>Rhizophora mucronata_Transcriptome.</title>
        <authorList>
            <person name="Meera S.P."/>
            <person name="Sreeshan A."/>
            <person name="Augustine A."/>
        </authorList>
    </citation>
    <scope>NUCLEOTIDE SEQUENCE</scope>
    <source>
        <tissue evidence="1">Leaf</tissue>
    </source>
</reference>
<sequence>MLVPCSLRTNASKANNHYQITFV</sequence>
<accession>A0A2P2L8I9</accession>
<dbReference type="AlphaFoldDB" id="A0A2P2L8I9"/>
<protein>
    <submittedName>
        <fullName evidence="1">Uncharacterized protein</fullName>
    </submittedName>
</protein>
<dbReference type="EMBL" id="GGEC01033790">
    <property type="protein sequence ID" value="MBX14274.1"/>
    <property type="molecule type" value="Transcribed_RNA"/>
</dbReference>
<proteinExistence type="predicted"/>
<organism evidence="1">
    <name type="scientific">Rhizophora mucronata</name>
    <name type="common">Asiatic mangrove</name>
    <dbReference type="NCBI Taxonomy" id="61149"/>
    <lineage>
        <taxon>Eukaryota</taxon>
        <taxon>Viridiplantae</taxon>
        <taxon>Streptophyta</taxon>
        <taxon>Embryophyta</taxon>
        <taxon>Tracheophyta</taxon>
        <taxon>Spermatophyta</taxon>
        <taxon>Magnoliopsida</taxon>
        <taxon>eudicotyledons</taxon>
        <taxon>Gunneridae</taxon>
        <taxon>Pentapetalae</taxon>
        <taxon>rosids</taxon>
        <taxon>fabids</taxon>
        <taxon>Malpighiales</taxon>
        <taxon>Rhizophoraceae</taxon>
        <taxon>Rhizophora</taxon>
    </lineage>
</organism>
<name>A0A2P2L8I9_RHIMU</name>